<evidence type="ECO:0000313" key="6">
    <source>
        <dbReference type="EMBL" id="GAA0605590.1"/>
    </source>
</evidence>
<keyword evidence="3" id="KW-0808">Transferase</keyword>
<dbReference type="InterPro" id="IPR050723">
    <property type="entry name" value="CFA/CMAS"/>
</dbReference>
<evidence type="ECO:0000256" key="3">
    <source>
        <dbReference type="ARBA" id="ARBA00022679"/>
    </source>
</evidence>
<keyword evidence="5" id="KW-0443">Lipid metabolism</keyword>
<protein>
    <submittedName>
        <fullName evidence="6">Cyclopropane-fatty-acyl-phospholipid synthase family protein</fullName>
    </submittedName>
</protein>
<gene>
    <name evidence="6" type="ORF">GCM10009547_04380</name>
</gene>
<dbReference type="InterPro" id="IPR029063">
    <property type="entry name" value="SAM-dependent_MTases_sf"/>
</dbReference>
<dbReference type="SUPFAM" id="SSF53335">
    <property type="entry name" value="S-adenosyl-L-methionine-dependent methyltransferases"/>
    <property type="match status" value="1"/>
</dbReference>
<dbReference type="Gene3D" id="3.40.50.150">
    <property type="entry name" value="Vaccinia Virus protein VP39"/>
    <property type="match status" value="1"/>
</dbReference>
<name>A0ABN1G7M9_9ACTN</name>
<organism evidence="6 7">
    <name type="scientific">Sporichthya brevicatena</name>
    <dbReference type="NCBI Taxonomy" id="171442"/>
    <lineage>
        <taxon>Bacteria</taxon>
        <taxon>Bacillati</taxon>
        <taxon>Actinomycetota</taxon>
        <taxon>Actinomycetes</taxon>
        <taxon>Sporichthyales</taxon>
        <taxon>Sporichthyaceae</taxon>
        <taxon>Sporichthya</taxon>
    </lineage>
</organism>
<evidence type="ECO:0000256" key="4">
    <source>
        <dbReference type="ARBA" id="ARBA00022691"/>
    </source>
</evidence>
<evidence type="ECO:0000313" key="7">
    <source>
        <dbReference type="Proteomes" id="UP001500957"/>
    </source>
</evidence>
<reference evidence="6 7" key="1">
    <citation type="journal article" date="2019" name="Int. J. Syst. Evol. Microbiol.">
        <title>The Global Catalogue of Microorganisms (GCM) 10K type strain sequencing project: providing services to taxonomists for standard genome sequencing and annotation.</title>
        <authorList>
            <consortium name="The Broad Institute Genomics Platform"/>
            <consortium name="The Broad Institute Genome Sequencing Center for Infectious Disease"/>
            <person name="Wu L."/>
            <person name="Ma J."/>
        </authorList>
    </citation>
    <scope>NUCLEOTIDE SEQUENCE [LARGE SCALE GENOMIC DNA]</scope>
    <source>
        <strain evidence="6 7">JCM 10671</strain>
    </source>
</reference>
<keyword evidence="7" id="KW-1185">Reference proteome</keyword>
<sequence>MTMAAKRGAAHRLVALLEPLFGGDLPIRVRAWDGSEVGPVDAPAVVVRSRRALRRLVWQPGELGLAQAYVTGEIDVEGDLTEGFRLIWSTIRERELAAPKLTPRQLLGAAGTAARLGAIGLRPAAPASQAKLTGALHSKRRDRAAISHHYDLSNEFYALLLDDVHLAYSCAYFTSDAPDYSLVDAQRDKLDLVCRKLGLGPGSRLLDIGCGWGSLSLHAAEHYGAEVLGVTLSSEQRDFVRARVVERGFGDRVEIRLQDYRDVLADPAARGRFDAVSSIEMGEHVGAENYPTFVGVVHDALRDGGRALIQQMSRRDRPGGGEFIECYIAPDMHMRPVGGTVALIEDGGLEVRDVHALREHYVWTVRAWLETLEKNWDAVVALVGEEVARVWRLYLVGGALVFEEGRMGVDQILAVRRSPAGVAGMPRTRQSFEAP</sequence>
<evidence type="ECO:0000256" key="1">
    <source>
        <dbReference type="ARBA" id="ARBA00010815"/>
    </source>
</evidence>
<dbReference type="Pfam" id="PF02353">
    <property type="entry name" value="CMAS"/>
    <property type="match status" value="1"/>
</dbReference>
<accession>A0ABN1G7M9</accession>
<keyword evidence="2" id="KW-0489">Methyltransferase</keyword>
<comment type="caution">
    <text evidence="6">The sequence shown here is derived from an EMBL/GenBank/DDBJ whole genome shotgun (WGS) entry which is preliminary data.</text>
</comment>
<dbReference type="EMBL" id="BAAAHE010000004">
    <property type="protein sequence ID" value="GAA0605590.1"/>
    <property type="molecule type" value="Genomic_DNA"/>
</dbReference>
<dbReference type="Proteomes" id="UP001500957">
    <property type="component" value="Unassembled WGS sequence"/>
</dbReference>
<comment type="similarity">
    <text evidence="1">Belongs to the CFA/CMAS family.</text>
</comment>
<dbReference type="PIRSF" id="PIRSF003085">
    <property type="entry name" value="CMAS"/>
    <property type="match status" value="1"/>
</dbReference>
<proteinExistence type="inferred from homology"/>
<dbReference type="InterPro" id="IPR003333">
    <property type="entry name" value="CMAS"/>
</dbReference>
<dbReference type="PANTHER" id="PTHR43667">
    <property type="entry name" value="CYCLOPROPANE-FATTY-ACYL-PHOSPHOLIPID SYNTHASE"/>
    <property type="match status" value="1"/>
</dbReference>
<evidence type="ECO:0000256" key="5">
    <source>
        <dbReference type="ARBA" id="ARBA00023098"/>
    </source>
</evidence>
<keyword evidence="4" id="KW-0949">S-adenosyl-L-methionine</keyword>
<evidence type="ECO:0000256" key="2">
    <source>
        <dbReference type="ARBA" id="ARBA00022603"/>
    </source>
</evidence>
<dbReference type="PANTHER" id="PTHR43667:SF1">
    <property type="entry name" value="CYCLOPROPANE-FATTY-ACYL-PHOSPHOLIPID SYNTHASE"/>
    <property type="match status" value="1"/>
</dbReference>
<dbReference type="CDD" id="cd02440">
    <property type="entry name" value="AdoMet_MTases"/>
    <property type="match status" value="1"/>
</dbReference>